<dbReference type="OrthoDB" id="425949at2759"/>
<feature type="compositionally biased region" description="Polar residues" evidence="3">
    <location>
        <begin position="89"/>
        <end position="129"/>
    </location>
</feature>
<evidence type="ECO:0000313" key="5">
    <source>
        <dbReference type="EMBL" id="OLP77082.1"/>
    </source>
</evidence>
<evidence type="ECO:0000256" key="3">
    <source>
        <dbReference type="SAM" id="MobiDB-lite"/>
    </source>
</evidence>
<dbReference type="InterPro" id="IPR014720">
    <property type="entry name" value="dsRBD_dom"/>
</dbReference>
<dbReference type="SMART" id="SM00358">
    <property type="entry name" value="DSRM"/>
    <property type="match status" value="2"/>
</dbReference>
<dbReference type="GO" id="GO:0003723">
    <property type="term" value="F:RNA binding"/>
    <property type="evidence" value="ECO:0007669"/>
    <property type="project" value="UniProtKB-UniRule"/>
</dbReference>
<dbReference type="Gene3D" id="3.30.160.20">
    <property type="match status" value="2"/>
</dbReference>
<feature type="region of interest" description="Disordered" evidence="3">
    <location>
        <begin position="84"/>
        <end position="133"/>
    </location>
</feature>
<keyword evidence="1" id="KW-0694">RNA-binding</keyword>
<sequence length="439" mass="47515">MQTFQVVVWLLSDTEEAVARFERRMLTKSSMLQPLDVQNVTRAAQIASGWVETVEIRDFFARGHDAACRKSDVNPHLYALEKQGKITKDTSSGKPRWRSAQNDTTSNAAPQQQESNASDARPSSCQTPDLASAKGEVENAKGRLLTLFGQHAVSFANSEENGRFRATAQVGQQEPRAGELCSTKAAAQQSAAEAALQHLRSHPKLIPQESPSGDWKGRLQQAVQASGTLPCYKTVPSKHGGFVSTVTVGAQESESLSLGRRKIDAEQFAARLALEQLQLSGKTPVAASSSVDPPAALAATTESTLEDAATALQPSISECVDAVDKDLQIEALREQCEEHEKLKQLLQSSQDYNKIRGNFSQCIKAAYRDGAIDEEEKKRLQVVNGRGNCAKHNPEKLRPKQPDAASSSTEPQTSSGSVSCPVSTPEASAQLLVDFQDMD</sequence>
<dbReference type="AlphaFoldDB" id="A0A1Q9C2E5"/>
<dbReference type="Proteomes" id="UP000186817">
    <property type="component" value="Unassembled WGS sequence"/>
</dbReference>
<keyword evidence="6" id="KW-1185">Reference proteome</keyword>
<feature type="compositionally biased region" description="Low complexity" evidence="3">
    <location>
        <begin position="406"/>
        <end position="419"/>
    </location>
</feature>
<dbReference type="Gene3D" id="1.10.10.10">
    <property type="entry name" value="Winged helix-like DNA-binding domain superfamily/Winged helix DNA-binding domain"/>
    <property type="match status" value="1"/>
</dbReference>
<dbReference type="EMBL" id="LSRX01001850">
    <property type="protein sequence ID" value="OLP77082.1"/>
    <property type="molecule type" value="Genomic_DNA"/>
</dbReference>
<organism evidence="5 6">
    <name type="scientific">Symbiodinium microadriaticum</name>
    <name type="common">Dinoflagellate</name>
    <name type="synonym">Zooxanthella microadriatica</name>
    <dbReference type="NCBI Taxonomy" id="2951"/>
    <lineage>
        <taxon>Eukaryota</taxon>
        <taxon>Sar</taxon>
        <taxon>Alveolata</taxon>
        <taxon>Dinophyceae</taxon>
        <taxon>Suessiales</taxon>
        <taxon>Symbiodiniaceae</taxon>
        <taxon>Symbiodinium</taxon>
    </lineage>
</organism>
<feature type="compositionally biased region" description="Basic and acidic residues" evidence="3">
    <location>
        <begin position="392"/>
        <end position="401"/>
    </location>
</feature>
<protein>
    <recommendedName>
        <fullName evidence="4">DRBM domain-containing protein</fullName>
    </recommendedName>
</protein>
<reference evidence="5 6" key="1">
    <citation type="submission" date="2016-02" db="EMBL/GenBank/DDBJ databases">
        <title>Genome analysis of coral dinoflagellate symbionts highlights evolutionary adaptations to a symbiotic lifestyle.</title>
        <authorList>
            <person name="Aranda M."/>
            <person name="Li Y."/>
            <person name="Liew Y.J."/>
            <person name="Baumgarten S."/>
            <person name="Simakov O."/>
            <person name="Wilson M."/>
            <person name="Piel J."/>
            <person name="Ashoor H."/>
            <person name="Bougouffa S."/>
            <person name="Bajic V.B."/>
            <person name="Ryu T."/>
            <person name="Ravasi T."/>
            <person name="Bayer T."/>
            <person name="Micklem G."/>
            <person name="Kim H."/>
            <person name="Bhak J."/>
            <person name="Lajeunesse T.C."/>
            <person name="Voolstra C.R."/>
        </authorList>
    </citation>
    <scope>NUCLEOTIDE SEQUENCE [LARGE SCALE GENOMIC DNA]</scope>
    <source>
        <strain evidence="5 6">CCMP2467</strain>
    </source>
</reference>
<keyword evidence="2" id="KW-0175">Coiled coil</keyword>
<dbReference type="PROSITE" id="PS50137">
    <property type="entry name" value="DS_RBD"/>
    <property type="match status" value="1"/>
</dbReference>
<evidence type="ECO:0000313" key="6">
    <source>
        <dbReference type="Proteomes" id="UP000186817"/>
    </source>
</evidence>
<accession>A0A1Q9C2E5</accession>
<proteinExistence type="predicted"/>
<gene>
    <name evidence="5" type="ORF">AK812_SmicGene42895</name>
</gene>
<dbReference type="SUPFAM" id="SSF54768">
    <property type="entry name" value="dsRNA-binding domain-like"/>
    <property type="match status" value="2"/>
</dbReference>
<feature type="coiled-coil region" evidence="2">
    <location>
        <begin position="322"/>
        <end position="349"/>
    </location>
</feature>
<evidence type="ECO:0000256" key="2">
    <source>
        <dbReference type="SAM" id="Coils"/>
    </source>
</evidence>
<feature type="region of interest" description="Disordered" evidence="3">
    <location>
        <begin position="385"/>
        <end position="439"/>
    </location>
</feature>
<feature type="domain" description="DRBM" evidence="4">
    <location>
        <begin position="214"/>
        <end position="279"/>
    </location>
</feature>
<dbReference type="InterPro" id="IPR036388">
    <property type="entry name" value="WH-like_DNA-bd_sf"/>
</dbReference>
<comment type="caution">
    <text evidence="5">The sequence shown here is derived from an EMBL/GenBank/DDBJ whole genome shotgun (WGS) entry which is preliminary data.</text>
</comment>
<name>A0A1Q9C2E5_SYMMI</name>
<evidence type="ECO:0000259" key="4">
    <source>
        <dbReference type="PROSITE" id="PS50137"/>
    </source>
</evidence>
<evidence type="ECO:0000256" key="1">
    <source>
        <dbReference type="PROSITE-ProRule" id="PRU00266"/>
    </source>
</evidence>